<keyword evidence="7" id="KW-1278">Translocase</keyword>
<feature type="domain" description="ABC transmembrane type-1" evidence="13">
    <location>
        <begin position="26"/>
        <end position="308"/>
    </location>
</feature>
<dbReference type="InterPro" id="IPR017871">
    <property type="entry name" value="ABC_transporter-like_CS"/>
</dbReference>
<comment type="subcellular location">
    <subcellularLocation>
        <location evidence="1">Cell membrane</location>
        <topology evidence="1">Multi-pass membrane protein</topology>
    </subcellularLocation>
</comment>
<evidence type="ECO:0000256" key="8">
    <source>
        <dbReference type="ARBA" id="ARBA00022989"/>
    </source>
</evidence>
<dbReference type="GO" id="GO:0034040">
    <property type="term" value="F:ATPase-coupled lipid transmembrane transporter activity"/>
    <property type="evidence" value="ECO:0007669"/>
    <property type="project" value="InterPro"/>
</dbReference>
<feature type="domain" description="ABC transporter" evidence="12">
    <location>
        <begin position="340"/>
        <end position="575"/>
    </location>
</feature>
<dbReference type="GO" id="GO:0005886">
    <property type="term" value="C:plasma membrane"/>
    <property type="evidence" value="ECO:0007669"/>
    <property type="project" value="UniProtKB-SubCell"/>
</dbReference>
<feature type="transmembrane region" description="Helical" evidence="11">
    <location>
        <begin position="21"/>
        <end position="44"/>
    </location>
</feature>
<accession>A0A8J6IV96</accession>
<dbReference type="SUPFAM" id="SSF90123">
    <property type="entry name" value="ABC transporter transmembrane region"/>
    <property type="match status" value="1"/>
</dbReference>
<evidence type="ECO:0000256" key="5">
    <source>
        <dbReference type="ARBA" id="ARBA00022741"/>
    </source>
</evidence>
<keyword evidence="6" id="KW-0067">ATP-binding</keyword>
<feature type="transmembrane region" description="Helical" evidence="11">
    <location>
        <begin position="144"/>
        <end position="161"/>
    </location>
</feature>
<dbReference type="CDD" id="cd18552">
    <property type="entry name" value="ABC_6TM_MsbA_like"/>
    <property type="match status" value="1"/>
</dbReference>
<dbReference type="NCBIfam" id="TIGR02203">
    <property type="entry name" value="MsbA_lipidA"/>
    <property type="match status" value="1"/>
</dbReference>
<sequence>MNEKQTSLATFRRFSQYLRHFKLAFLVSAIGMIGYALLDALVIAQLKPLIDDSLGGGNYEFLRMAAWFVVPIFILRGLFNFMGTYTLGWIGNKVVMNFRQQLFEHYLHLPVSFHDSNSAGSLISKVIYDTEQVANAAGKALATMVREGAFVVGLLIAMFYYSWQLSLVFLLIGPAVALVVSVVSKRFRKVSRSIQDAMGNLTANVEQAVKGHKVVLMFGGQDKEQRKFAQRNNYNRQQVMKLLVAQILSVSSIQIIASIALAVVLYIASVPQMVEHLTPGIFTQVVVNMIMLLKPLKQLTTINSDFQRGMAACSSIFDILDRATEKDSGVVSLQKAQGNIRFDKVDFTYPGKEQHALRDISFDLSHGQTLALVGRSGSGKSTISSLITRFYQPDHGTITLDEQDIQQLNLKDLRRQFALVSQQVILFSDTIANNIAYGADNATREQIIEAARTAHVLEFSDNFPLGLDTQVGENGLMLSGGQRQRIAIARAILTNAPVLILDEATSALDTESERLIQDALDVLQQGRTSIVIAHRLSTIEKADQILVIEQGEIIEQGDHQSLLAKDGHYASLHQMQFMESK</sequence>
<reference evidence="14" key="2">
    <citation type="submission" date="2020-08" db="EMBL/GenBank/DDBJ databases">
        <authorList>
            <person name="Lai Q."/>
        </authorList>
    </citation>
    <scope>NUCLEOTIDE SEQUENCE</scope>
    <source>
        <strain evidence="14">S27-2</strain>
    </source>
</reference>
<dbReference type="InterPro" id="IPR011527">
    <property type="entry name" value="ABC1_TM_dom"/>
</dbReference>
<evidence type="ECO:0000256" key="1">
    <source>
        <dbReference type="ARBA" id="ARBA00004651"/>
    </source>
</evidence>
<dbReference type="FunFam" id="3.40.50.300:FF:000140">
    <property type="entry name" value="Lipid A export ATP-binding/permease protein MsbA"/>
    <property type="match status" value="1"/>
</dbReference>
<evidence type="ECO:0000256" key="2">
    <source>
        <dbReference type="ARBA" id="ARBA00022448"/>
    </source>
</evidence>
<dbReference type="GO" id="GO:0015421">
    <property type="term" value="F:ABC-type oligopeptide transporter activity"/>
    <property type="evidence" value="ECO:0007669"/>
    <property type="project" value="TreeGrafter"/>
</dbReference>
<keyword evidence="3" id="KW-1003">Cell membrane</keyword>
<dbReference type="InterPro" id="IPR027417">
    <property type="entry name" value="P-loop_NTPase"/>
</dbReference>
<comment type="caution">
    <text evidence="14">The sequence shown here is derived from an EMBL/GenBank/DDBJ whole genome shotgun (WGS) entry which is preliminary data.</text>
</comment>
<dbReference type="PANTHER" id="PTHR43394:SF1">
    <property type="entry name" value="ATP-BINDING CASSETTE SUB-FAMILY B MEMBER 10, MITOCHONDRIAL"/>
    <property type="match status" value="1"/>
</dbReference>
<keyword evidence="4 11" id="KW-0812">Transmembrane</keyword>
<feature type="transmembrane region" description="Helical" evidence="11">
    <location>
        <begin position="242"/>
        <end position="267"/>
    </location>
</feature>
<dbReference type="PROSITE" id="PS50929">
    <property type="entry name" value="ABC_TM1F"/>
    <property type="match status" value="1"/>
</dbReference>
<evidence type="ECO:0000256" key="3">
    <source>
        <dbReference type="ARBA" id="ARBA00022475"/>
    </source>
</evidence>
<dbReference type="Pfam" id="PF00664">
    <property type="entry name" value="ABC_membrane"/>
    <property type="match status" value="1"/>
</dbReference>
<evidence type="ECO:0000313" key="14">
    <source>
        <dbReference type="EMBL" id="MBC3767009.1"/>
    </source>
</evidence>
<feature type="transmembrane region" description="Helical" evidence="11">
    <location>
        <begin position="167"/>
        <end position="184"/>
    </location>
</feature>
<dbReference type="GO" id="GO:0005524">
    <property type="term" value="F:ATP binding"/>
    <property type="evidence" value="ECO:0007669"/>
    <property type="project" value="UniProtKB-KW"/>
</dbReference>
<dbReference type="Proteomes" id="UP000601768">
    <property type="component" value="Unassembled WGS sequence"/>
</dbReference>
<dbReference type="Gene3D" id="3.40.50.300">
    <property type="entry name" value="P-loop containing nucleotide triphosphate hydrolases"/>
    <property type="match status" value="1"/>
</dbReference>
<evidence type="ECO:0000256" key="10">
    <source>
        <dbReference type="ARBA" id="ARBA00023136"/>
    </source>
</evidence>
<evidence type="ECO:0000259" key="12">
    <source>
        <dbReference type="PROSITE" id="PS50893"/>
    </source>
</evidence>
<reference evidence="14" key="1">
    <citation type="journal article" date="2018" name="Int. J. Syst. Evol. Microbiol.">
        <title>Neptunicella marina gen. nov., sp. nov., isolated from surface seawater.</title>
        <authorList>
            <person name="Liu X."/>
            <person name="Lai Q."/>
            <person name="Du Y."/>
            <person name="Zhang X."/>
            <person name="Liu Z."/>
            <person name="Sun F."/>
            <person name="Shao Z."/>
        </authorList>
    </citation>
    <scope>NUCLEOTIDE SEQUENCE</scope>
    <source>
        <strain evidence="14">S27-2</strain>
    </source>
</reference>
<dbReference type="InterPro" id="IPR039421">
    <property type="entry name" value="Type_1_exporter"/>
</dbReference>
<evidence type="ECO:0000256" key="4">
    <source>
        <dbReference type="ARBA" id="ARBA00022692"/>
    </source>
</evidence>
<dbReference type="EMBL" id="JACNEP010000012">
    <property type="protein sequence ID" value="MBC3767009.1"/>
    <property type="molecule type" value="Genomic_DNA"/>
</dbReference>
<dbReference type="Gene3D" id="1.20.1560.10">
    <property type="entry name" value="ABC transporter type 1, transmembrane domain"/>
    <property type="match status" value="1"/>
</dbReference>
<protein>
    <submittedName>
        <fullName evidence="14">Lipid A export permease/ATP-binding protein MsbA</fullName>
    </submittedName>
</protein>
<keyword evidence="15" id="KW-1185">Reference proteome</keyword>
<dbReference type="InterPro" id="IPR036640">
    <property type="entry name" value="ABC1_TM_sf"/>
</dbReference>
<evidence type="ECO:0000256" key="11">
    <source>
        <dbReference type="SAM" id="Phobius"/>
    </source>
</evidence>
<dbReference type="SMART" id="SM00382">
    <property type="entry name" value="AAA"/>
    <property type="match status" value="1"/>
</dbReference>
<dbReference type="Pfam" id="PF00005">
    <property type="entry name" value="ABC_tran"/>
    <property type="match status" value="1"/>
</dbReference>
<dbReference type="InterPro" id="IPR011917">
    <property type="entry name" value="ABC_transpr_lipidA"/>
</dbReference>
<dbReference type="PROSITE" id="PS50893">
    <property type="entry name" value="ABC_TRANSPORTER_2"/>
    <property type="match status" value="1"/>
</dbReference>
<dbReference type="GO" id="GO:0016887">
    <property type="term" value="F:ATP hydrolysis activity"/>
    <property type="evidence" value="ECO:0007669"/>
    <property type="project" value="InterPro"/>
</dbReference>
<evidence type="ECO:0000259" key="13">
    <source>
        <dbReference type="PROSITE" id="PS50929"/>
    </source>
</evidence>
<organism evidence="14 15">
    <name type="scientific">Neptunicella marina</name>
    <dbReference type="NCBI Taxonomy" id="2125989"/>
    <lineage>
        <taxon>Bacteria</taxon>
        <taxon>Pseudomonadati</taxon>
        <taxon>Pseudomonadota</taxon>
        <taxon>Gammaproteobacteria</taxon>
        <taxon>Alteromonadales</taxon>
        <taxon>Alteromonadaceae</taxon>
        <taxon>Neptunicella</taxon>
    </lineage>
</organism>
<keyword evidence="10 11" id="KW-0472">Membrane</keyword>
<proteinExistence type="predicted"/>
<dbReference type="InterPro" id="IPR003439">
    <property type="entry name" value="ABC_transporter-like_ATP-bd"/>
</dbReference>
<evidence type="ECO:0000256" key="9">
    <source>
        <dbReference type="ARBA" id="ARBA00023055"/>
    </source>
</evidence>
<dbReference type="PROSITE" id="PS00211">
    <property type="entry name" value="ABC_TRANSPORTER_1"/>
    <property type="match status" value="1"/>
</dbReference>
<dbReference type="SUPFAM" id="SSF52540">
    <property type="entry name" value="P-loop containing nucleoside triphosphate hydrolases"/>
    <property type="match status" value="1"/>
</dbReference>
<evidence type="ECO:0000256" key="6">
    <source>
        <dbReference type="ARBA" id="ARBA00022840"/>
    </source>
</evidence>
<evidence type="ECO:0000256" key="7">
    <source>
        <dbReference type="ARBA" id="ARBA00022967"/>
    </source>
</evidence>
<name>A0A8J6IV96_9ALTE</name>
<dbReference type="PANTHER" id="PTHR43394">
    <property type="entry name" value="ATP-DEPENDENT PERMEASE MDL1, MITOCHONDRIAL"/>
    <property type="match status" value="1"/>
</dbReference>
<keyword evidence="9" id="KW-0445">Lipid transport</keyword>
<keyword evidence="2" id="KW-0813">Transport</keyword>
<dbReference type="AlphaFoldDB" id="A0A8J6IV96"/>
<keyword evidence="5" id="KW-0547">Nucleotide-binding</keyword>
<feature type="transmembrane region" description="Helical" evidence="11">
    <location>
        <begin position="64"/>
        <end position="90"/>
    </location>
</feature>
<dbReference type="InterPro" id="IPR003593">
    <property type="entry name" value="AAA+_ATPase"/>
</dbReference>
<keyword evidence="8 11" id="KW-1133">Transmembrane helix</keyword>
<dbReference type="RefSeq" id="WP_186507521.1">
    <property type="nucleotide sequence ID" value="NZ_JACNEP010000012.1"/>
</dbReference>
<gene>
    <name evidence="14" type="primary">msbA</name>
    <name evidence="14" type="ORF">H8B19_14070</name>
</gene>
<evidence type="ECO:0000313" key="15">
    <source>
        <dbReference type="Proteomes" id="UP000601768"/>
    </source>
</evidence>